<comment type="similarity">
    <text evidence="10">Belongs to the ApbE family.</text>
</comment>
<dbReference type="RefSeq" id="WP_138490665.1">
    <property type="nucleotide sequence ID" value="NZ_CP046131.1"/>
</dbReference>
<comment type="catalytic activity">
    <reaction evidence="9 10">
        <text>L-threonyl-[protein] + FAD = FMN-L-threonyl-[protein] + AMP + H(+)</text>
        <dbReference type="Rhea" id="RHEA:36847"/>
        <dbReference type="Rhea" id="RHEA-COMP:11060"/>
        <dbReference type="Rhea" id="RHEA-COMP:11061"/>
        <dbReference type="ChEBI" id="CHEBI:15378"/>
        <dbReference type="ChEBI" id="CHEBI:30013"/>
        <dbReference type="ChEBI" id="CHEBI:57692"/>
        <dbReference type="ChEBI" id="CHEBI:74257"/>
        <dbReference type="ChEBI" id="CHEBI:456215"/>
        <dbReference type="EC" id="2.7.1.180"/>
    </reaction>
</comment>
<keyword evidence="6 10" id="KW-0274">FAD</keyword>
<evidence type="ECO:0000256" key="5">
    <source>
        <dbReference type="ARBA" id="ARBA00022723"/>
    </source>
</evidence>
<evidence type="ECO:0000256" key="8">
    <source>
        <dbReference type="ARBA" id="ARBA00031306"/>
    </source>
</evidence>
<evidence type="ECO:0000256" key="7">
    <source>
        <dbReference type="ARBA" id="ARBA00022842"/>
    </source>
</evidence>
<accession>A0A3G6KBR1</accession>
<dbReference type="SUPFAM" id="SSF143631">
    <property type="entry name" value="ApbE-like"/>
    <property type="match status" value="1"/>
</dbReference>
<dbReference type="InterPro" id="IPR024932">
    <property type="entry name" value="ApbE"/>
</dbReference>
<keyword evidence="7 10" id="KW-0460">Magnesium</keyword>
<dbReference type="Pfam" id="PF02424">
    <property type="entry name" value="ApbE"/>
    <property type="match status" value="1"/>
</dbReference>
<dbReference type="PANTHER" id="PTHR30040:SF2">
    <property type="entry name" value="FAD:PROTEIN FMN TRANSFERASE"/>
    <property type="match status" value="1"/>
</dbReference>
<sequence>MGIIKYISTDQVMAQHKAMGTHISLQIYGAREDPEKILDQTKVLIDHFEDLLTVNRKLDHPRYGLSEVTRVNDQAGKEAVQVSSSVYGLIKLAVETSRENFGFNALIGPLVKLWSIGFQDARVPSDAEIQEKMKLIDPWMVELNEDDHTVFLKQEGMELDLGGIAKGWTADRIRDLWRAYGVEAGIINLGGNVLFVNPCPKRANGMWTVGVQDPLKPRGENITAMMIPECSVVTSGTYERFLEVDGHKYHHLIDSRTGYPVETNIAGVTTFTKNSVDAEIECKRCFFAGQPIANWVNDRRLGAIYVYNDERVEKVGLDY</sequence>
<dbReference type="AlphaFoldDB" id="A0A3G6KBR1"/>
<organism evidence="12">
    <name type="scientific">Lactobacillus delbrueckii subsp. lactis</name>
    <dbReference type="NCBI Taxonomy" id="29397"/>
    <lineage>
        <taxon>Bacteria</taxon>
        <taxon>Bacillati</taxon>
        <taxon>Bacillota</taxon>
        <taxon>Bacilli</taxon>
        <taxon>Lactobacillales</taxon>
        <taxon>Lactobacillaceae</taxon>
        <taxon>Lactobacillus</taxon>
    </lineage>
</organism>
<evidence type="ECO:0000256" key="6">
    <source>
        <dbReference type="ARBA" id="ARBA00022827"/>
    </source>
</evidence>
<dbReference type="InterPro" id="IPR003374">
    <property type="entry name" value="ApbE-like_sf"/>
</dbReference>
<dbReference type="EC" id="2.7.1.180" evidence="1 10"/>
<evidence type="ECO:0000256" key="11">
    <source>
        <dbReference type="PIRSR" id="PIRSR006268-2"/>
    </source>
</evidence>
<name>A0A3G6KBR1_LACDL</name>
<dbReference type="GO" id="GO:0016740">
    <property type="term" value="F:transferase activity"/>
    <property type="evidence" value="ECO:0007669"/>
    <property type="project" value="UniProtKB-UniRule"/>
</dbReference>
<evidence type="ECO:0000313" key="12">
    <source>
        <dbReference type="EMBL" id="AZA15385.1"/>
    </source>
</evidence>
<comment type="cofactor">
    <cofactor evidence="11">
        <name>Mg(2+)</name>
        <dbReference type="ChEBI" id="CHEBI:18420"/>
    </cofactor>
    <cofactor evidence="11">
        <name>Mn(2+)</name>
        <dbReference type="ChEBI" id="CHEBI:29035"/>
    </cofactor>
    <text evidence="11">Magnesium. Can also use manganese.</text>
</comment>
<gene>
    <name evidence="12" type="ORF">DQL93_01045</name>
</gene>
<evidence type="ECO:0000256" key="1">
    <source>
        <dbReference type="ARBA" id="ARBA00011955"/>
    </source>
</evidence>
<keyword evidence="3 10" id="KW-0285">Flavoprotein</keyword>
<keyword evidence="4 10" id="KW-0808">Transferase</keyword>
<keyword evidence="5 10" id="KW-0479">Metal-binding</keyword>
<dbReference type="EMBL" id="CP031023">
    <property type="protein sequence ID" value="AZA15385.1"/>
    <property type="molecule type" value="Genomic_DNA"/>
</dbReference>
<evidence type="ECO:0000256" key="2">
    <source>
        <dbReference type="ARBA" id="ARBA00016337"/>
    </source>
</evidence>
<evidence type="ECO:0000256" key="3">
    <source>
        <dbReference type="ARBA" id="ARBA00022630"/>
    </source>
</evidence>
<dbReference type="Gene3D" id="3.10.520.10">
    <property type="entry name" value="ApbE-like domains"/>
    <property type="match status" value="1"/>
</dbReference>
<reference evidence="12" key="1">
    <citation type="submission" date="2018-07" db="EMBL/GenBank/DDBJ databases">
        <authorList>
            <person name="Somerville V."/>
        </authorList>
    </citation>
    <scope>NUCLEOTIDE SEQUENCE</scope>
    <source>
        <strain evidence="12">NWC_2_2</strain>
    </source>
</reference>
<dbReference type="PANTHER" id="PTHR30040">
    <property type="entry name" value="THIAMINE BIOSYNTHESIS LIPOPROTEIN APBE"/>
    <property type="match status" value="1"/>
</dbReference>
<proteinExistence type="inferred from homology"/>
<evidence type="ECO:0000256" key="4">
    <source>
        <dbReference type="ARBA" id="ARBA00022679"/>
    </source>
</evidence>
<dbReference type="PIRSF" id="PIRSF006268">
    <property type="entry name" value="ApbE"/>
    <property type="match status" value="1"/>
</dbReference>
<feature type="binding site" evidence="11">
    <location>
        <position position="163"/>
    </location>
    <ligand>
        <name>Mg(2+)</name>
        <dbReference type="ChEBI" id="CHEBI:18420"/>
    </ligand>
</feature>
<evidence type="ECO:0000256" key="9">
    <source>
        <dbReference type="ARBA" id="ARBA00048540"/>
    </source>
</evidence>
<protein>
    <recommendedName>
        <fullName evidence="2 10">FAD:protein FMN transferase</fullName>
        <ecNumber evidence="1 10">2.7.1.180</ecNumber>
    </recommendedName>
    <alternativeName>
        <fullName evidence="8 10">Flavin transferase</fullName>
    </alternativeName>
</protein>
<evidence type="ECO:0000256" key="10">
    <source>
        <dbReference type="PIRNR" id="PIRNR006268"/>
    </source>
</evidence>
<dbReference type="GO" id="GO:0046872">
    <property type="term" value="F:metal ion binding"/>
    <property type="evidence" value="ECO:0007669"/>
    <property type="project" value="UniProtKB-UniRule"/>
</dbReference>